<sequence>MAKLRRIEVIDFGLNINNLLSRLGSIHVSQKSLFHQKP</sequence>
<proteinExistence type="predicted"/>
<organism evidence="1">
    <name type="scientific">Lepeophtheirus salmonis</name>
    <name type="common">Salmon louse</name>
    <name type="synonym">Caligus salmonis</name>
    <dbReference type="NCBI Taxonomy" id="72036"/>
    <lineage>
        <taxon>Eukaryota</taxon>
        <taxon>Metazoa</taxon>
        <taxon>Ecdysozoa</taxon>
        <taxon>Arthropoda</taxon>
        <taxon>Crustacea</taxon>
        <taxon>Multicrustacea</taxon>
        <taxon>Hexanauplia</taxon>
        <taxon>Copepoda</taxon>
        <taxon>Siphonostomatoida</taxon>
        <taxon>Caligidae</taxon>
        <taxon>Lepeophtheirus</taxon>
    </lineage>
</organism>
<reference evidence="1" key="1">
    <citation type="submission" date="2014-05" db="EMBL/GenBank/DDBJ databases">
        <authorList>
            <person name="Chronopoulou M."/>
        </authorList>
    </citation>
    <scope>NUCLEOTIDE SEQUENCE</scope>
    <source>
        <tissue evidence="1">Whole organism</tissue>
    </source>
</reference>
<dbReference type="EMBL" id="HACA01001638">
    <property type="protein sequence ID" value="CDW18999.1"/>
    <property type="molecule type" value="Transcribed_RNA"/>
</dbReference>
<evidence type="ECO:0000313" key="1">
    <source>
        <dbReference type="EMBL" id="CDW18999.1"/>
    </source>
</evidence>
<dbReference type="AlphaFoldDB" id="A0A0K2SYZ8"/>
<protein>
    <submittedName>
        <fullName evidence="1">Uncharacterized protein</fullName>
    </submittedName>
</protein>
<accession>A0A0K2SYZ8</accession>
<name>A0A0K2SYZ8_LEPSM</name>